<dbReference type="AlphaFoldDB" id="A0A553PUI6"/>
<organism evidence="3 4">
    <name type="scientific">Danionella cerebrum</name>
    <dbReference type="NCBI Taxonomy" id="2873325"/>
    <lineage>
        <taxon>Eukaryota</taxon>
        <taxon>Metazoa</taxon>
        <taxon>Chordata</taxon>
        <taxon>Craniata</taxon>
        <taxon>Vertebrata</taxon>
        <taxon>Euteleostomi</taxon>
        <taxon>Actinopterygii</taxon>
        <taxon>Neopterygii</taxon>
        <taxon>Teleostei</taxon>
        <taxon>Ostariophysi</taxon>
        <taxon>Cypriniformes</taxon>
        <taxon>Danionidae</taxon>
        <taxon>Danioninae</taxon>
        <taxon>Danionella</taxon>
    </lineage>
</organism>
<feature type="region of interest" description="Disordered" evidence="1">
    <location>
        <begin position="1"/>
        <end position="49"/>
    </location>
</feature>
<name>A0A553PUI6_9TELE</name>
<evidence type="ECO:0000313" key="3">
    <source>
        <dbReference type="EMBL" id="TRY81326.1"/>
    </source>
</evidence>
<dbReference type="STRING" id="623744.A0A553PUI6"/>
<evidence type="ECO:0000256" key="1">
    <source>
        <dbReference type="SAM" id="MobiDB-lite"/>
    </source>
</evidence>
<dbReference type="InterPro" id="IPR055350">
    <property type="entry name" value="CCDC142_C"/>
</dbReference>
<reference evidence="3 4" key="1">
    <citation type="journal article" date="2019" name="Sci. Data">
        <title>Hybrid genome assembly and annotation of Danionella translucida.</title>
        <authorList>
            <person name="Kadobianskyi M."/>
            <person name="Schulze L."/>
            <person name="Schuelke M."/>
            <person name="Judkewitz B."/>
        </authorList>
    </citation>
    <scope>NUCLEOTIDE SEQUENCE [LARGE SCALE GENOMIC DNA]</scope>
    <source>
        <strain evidence="3 4">Bolton</strain>
    </source>
</reference>
<feature type="domain" description="Coiled-coil protein 142 C-terminal" evidence="2">
    <location>
        <begin position="533"/>
        <end position="985"/>
    </location>
</feature>
<dbReference type="InterPro" id="IPR026700">
    <property type="entry name" value="CCDC142"/>
</dbReference>
<evidence type="ECO:0000313" key="4">
    <source>
        <dbReference type="Proteomes" id="UP000316079"/>
    </source>
</evidence>
<dbReference type="Proteomes" id="UP000316079">
    <property type="component" value="Unassembled WGS sequence"/>
</dbReference>
<feature type="compositionally biased region" description="Basic and acidic residues" evidence="1">
    <location>
        <begin position="37"/>
        <end position="49"/>
    </location>
</feature>
<protein>
    <recommendedName>
        <fullName evidence="2">Coiled-coil protein 142 C-terminal domain-containing protein</fullName>
    </recommendedName>
</protein>
<proteinExistence type="predicted"/>
<keyword evidence="4" id="KW-1185">Reference proteome</keyword>
<dbReference type="PANTHER" id="PTHR21436:SF2">
    <property type="entry name" value="COILED-COIL DOMAIN-CONTAINING PROTEIN 142"/>
    <property type="match status" value="1"/>
</dbReference>
<dbReference type="Pfam" id="PF14923">
    <property type="entry name" value="CCDC142"/>
    <property type="match status" value="1"/>
</dbReference>
<evidence type="ECO:0000259" key="2">
    <source>
        <dbReference type="Pfam" id="PF14923"/>
    </source>
</evidence>
<dbReference type="EMBL" id="SRMA01026642">
    <property type="protein sequence ID" value="TRY81326.1"/>
    <property type="molecule type" value="Genomic_DNA"/>
</dbReference>
<accession>A0A553PUI6</accession>
<sequence>MAHSSGSPQEGQTDNKTSSQAQATPEKPDCGVTDGLENQHSDDVQRRPDYYSEIPPEEYISNDGSWYQSPFSKSLQKAETLFRNRFDPGQKGIMRQKRQDCNWEFENETTTSCSRNIQPIGEALQGLRSQFQMILDPSGGRVFSSVAVFSPSEVEFYQYPQAVVLSKHCFQLQQLMEQRAQLLFFHEYAQRTQVASCFVAQLGSILERTKLLLVDRGQVAGQPNSSWNLNLRALCQKIQAHVSHWDMLWAKARSDPYLRRVLFSRVETLASMRKTLHLLGMQALQLLERCIYTAFSALTAAQLDRVPRDALVDLLSAFELYNQVVEDQMCHFRRSTWNSKFRFAFNQVQLGSGLLLNVSGPRNFTAGFLMSILAQNQAQKAAKHLYSWATQQRNLLLLAYSTSEFKRNRGLHEVNSGLHTVQPKLQSSVEKVPVKPSYNRWSTNLPFTLFISRDRESLDALFHVLVTSTNLLDPHISKKPPLNTAEDSAVACHPGEGRLLNRPRMKFRASAVAAMDHRQSDACIKAFYNYKCRLWKEFQRAVINHFYHQPYNSALGSVNQWNEEMLLLLVSWLKQSCTEDLVPEECKESLNNFCSYILHTAAFIQWDEMMCVSLGSGSRDKCVPGVEEERGSIRTVTMDRILQLFPPLHTVLELLHQSNEQSDDSGGTRLKEAHLGLLCRSVVTVQSSVYWVMSKAYQFLASWTLSKFLLVTQGDLKDLKKSVESLVRSTRGVSRDSVHPAISQQTALLSQALTELHAFSDLILRSFSLDCKRMSMEIFEQTMPSARHWRISHRTECPSSPSEYAACAAQSVIGPVLKGVQPLPNDARVPALTEAMTAFLEAWMEHILKQKIKFSIQGALQLKQDFDLIRDLIRSEEYSLSEEMHQQLLSLRVFHQVDNAIVCLLQQPMAKSYLPSRGWEPFKHCCPNSARVVDQAAGSLNNLESMDIQATCHQALTQAESAPTPEILSSSPPESYLVTAQQEWLDLRIHSGSRWKLPSLKCLSKSEP</sequence>
<feature type="compositionally biased region" description="Polar residues" evidence="1">
    <location>
        <begin position="1"/>
        <end position="23"/>
    </location>
</feature>
<dbReference type="PANTHER" id="PTHR21436">
    <property type="entry name" value="COILED-COIL DOMAIN-CONTAINING PROTEIN 142"/>
    <property type="match status" value="1"/>
</dbReference>
<dbReference type="OrthoDB" id="6579237at2759"/>
<comment type="caution">
    <text evidence="3">The sequence shown here is derived from an EMBL/GenBank/DDBJ whole genome shotgun (WGS) entry which is preliminary data.</text>
</comment>
<gene>
    <name evidence="3" type="ORF">DNTS_029753</name>
</gene>